<keyword evidence="2" id="KW-0560">Oxidoreductase</keyword>
<evidence type="ECO:0000313" key="6">
    <source>
        <dbReference type="EMBL" id="ASP47656.1"/>
    </source>
</evidence>
<dbReference type="InterPro" id="IPR036509">
    <property type="entry name" value="Met_Sox_Rdtase_MsrA_sf"/>
</dbReference>
<dbReference type="Gene3D" id="3.30.1060.10">
    <property type="entry name" value="Peptide methionine sulphoxide reductase MsrA"/>
    <property type="match status" value="1"/>
</dbReference>
<gene>
    <name evidence="6" type="ORF">B5D82_07750</name>
</gene>
<evidence type="ECO:0000259" key="5">
    <source>
        <dbReference type="Pfam" id="PF01625"/>
    </source>
</evidence>
<comment type="catalytic activity">
    <reaction evidence="3">
        <text>L-methionyl-[protein] + [thioredoxin]-disulfide + H2O = L-methionyl-(S)-S-oxide-[protein] + [thioredoxin]-dithiol</text>
        <dbReference type="Rhea" id="RHEA:14217"/>
        <dbReference type="Rhea" id="RHEA-COMP:10698"/>
        <dbReference type="Rhea" id="RHEA-COMP:10700"/>
        <dbReference type="Rhea" id="RHEA-COMP:12313"/>
        <dbReference type="Rhea" id="RHEA-COMP:12315"/>
        <dbReference type="ChEBI" id="CHEBI:15377"/>
        <dbReference type="ChEBI" id="CHEBI:16044"/>
        <dbReference type="ChEBI" id="CHEBI:29950"/>
        <dbReference type="ChEBI" id="CHEBI:44120"/>
        <dbReference type="ChEBI" id="CHEBI:50058"/>
        <dbReference type="EC" id="1.8.4.11"/>
    </reaction>
</comment>
<reference evidence="6 7" key="1">
    <citation type="submission" date="2017-08" db="EMBL/GenBank/DDBJ databases">
        <title>Complete genome of Colwellia sp. NB097-1, a psychrophile bacterium ioslated from Bering Sea.</title>
        <authorList>
            <person name="Chen X."/>
        </authorList>
    </citation>
    <scope>NUCLEOTIDE SEQUENCE [LARGE SCALE GENOMIC DNA]</scope>
    <source>
        <strain evidence="6 7">NB097-1</strain>
    </source>
</reference>
<dbReference type="EC" id="1.8.4.11" evidence="1"/>
<dbReference type="Proteomes" id="UP000202259">
    <property type="component" value="Chromosome"/>
</dbReference>
<evidence type="ECO:0000256" key="3">
    <source>
        <dbReference type="ARBA" id="ARBA00047806"/>
    </source>
</evidence>
<dbReference type="PANTHER" id="PTHR43774">
    <property type="entry name" value="PEPTIDE METHIONINE SULFOXIDE REDUCTASE"/>
    <property type="match status" value="1"/>
</dbReference>
<dbReference type="Pfam" id="PF01625">
    <property type="entry name" value="PMSR"/>
    <property type="match status" value="1"/>
</dbReference>
<evidence type="ECO:0000256" key="1">
    <source>
        <dbReference type="ARBA" id="ARBA00012502"/>
    </source>
</evidence>
<sequence>MTTSKVGLGGGCHWCTEGVFASLNGIVKINQGWISSTGTNTQFSEAIEVYFEPDVIALTDLISIHLHTHACTADHSMRHKYRSAVYTYSDEQAEQSHTILRDLQSDFEESIITKVLPYQEFKTNKIELTDYLYSAPSRPFCQQYIHPKLQLLMQRFSKHVNYEKLVTAGIEFTRN</sequence>
<organism evidence="6 7">
    <name type="scientific">Cognaticolwellia beringensis</name>
    <dbReference type="NCBI Taxonomy" id="1967665"/>
    <lineage>
        <taxon>Bacteria</taxon>
        <taxon>Pseudomonadati</taxon>
        <taxon>Pseudomonadota</taxon>
        <taxon>Gammaproteobacteria</taxon>
        <taxon>Alteromonadales</taxon>
        <taxon>Colwelliaceae</taxon>
        <taxon>Cognaticolwellia</taxon>
    </lineage>
</organism>
<dbReference type="EMBL" id="CP020465">
    <property type="protein sequence ID" value="ASP47656.1"/>
    <property type="molecule type" value="Genomic_DNA"/>
</dbReference>
<feature type="domain" description="Peptide methionine sulphoxide reductase MsrA" evidence="5">
    <location>
        <begin position="6"/>
        <end position="141"/>
    </location>
</feature>
<dbReference type="GO" id="GO:0008113">
    <property type="term" value="F:peptide-methionine (S)-S-oxide reductase activity"/>
    <property type="evidence" value="ECO:0007669"/>
    <property type="project" value="UniProtKB-EC"/>
</dbReference>
<dbReference type="OrthoDB" id="4174719at2"/>
<protein>
    <recommendedName>
        <fullName evidence="1">peptide-methionine (S)-S-oxide reductase</fullName>
        <ecNumber evidence="1">1.8.4.11</ecNumber>
    </recommendedName>
</protein>
<accession>A0A222G6Y0</accession>
<comment type="catalytic activity">
    <reaction evidence="4">
        <text>[thioredoxin]-disulfide + L-methionine + H2O = L-methionine (S)-S-oxide + [thioredoxin]-dithiol</text>
        <dbReference type="Rhea" id="RHEA:19993"/>
        <dbReference type="Rhea" id="RHEA-COMP:10698"/>
        <dbReference type="Rhea" id="RHEA-COMP:10700"/>
        <dbReference type="ChEBI" id="CHEBI:15377"/>
        <dbReference type="ChEBI" id="CHEBI:29950"/>
        <dbReference type="ChEBI" id="CHEBI:50058"/>
        <dbReference type="ChEBI" id="CHEBI:57844"/>
        <dbReference type="ChEBI" id="CHEBI:58772"/>
        <dbReference type="EC" id="1.8.4.11"/>
    </reaction>
</comment>
<name>A0A222G6Y0_9GAMM</name>
<dbReference type="InterPro" id="IPR002569">
    <property type="entry name" value="Met_Sox_Rdtase_MsrA_dom"/>
</dbReference>
<proteinExistence type="predicted"/>
<evidence type="ECO:0000313" key="7">
    <source>
        <dbReference type="Proteomes" id="UP000202259"/>
    </source>
</evidence>
<dbReference type="RefSeq" id="WP_081150508.1">
    <property type="nucleotide sequence ID" value="NZ_CP020465.1"/>
</dbReference>
<dbReference type="KEGG" id="cber:B5D82_07750"/>
<dbReference type="AlphaFoldDB" id="A0A222G6Y0"/>
<keyword evidence="7" id="KW-1185">Reference proteome</keyword>
<evidence type="ECO:0000256" key="2">
    <source>
        <dbReference type="ARBA" id="ARBA00023002"/>
    </source>
</evidence>
<dbReference type="SUPFAM" id="SSF55068">
    <property type="entry name" value="Peptide methionine sulfoxide reductase"/>
    <property type="match status" value="1"/>
</dbReference>
<dbReference type="PANTHER" id="PTHR43774:SF1">
    <property type="entry name" value="PEPTIDE METHIONINE SULFOXIDE REDUCTASE MSRA 2"/>
    <property type="match status" value="1"/>
</dbReference>
<evidence type="ECO:0000256" key="4">
    <source>
        <dbReference type="ARBA" id="ARBA00048782"/>
    </source>
</evidence>